<evidence type="ECO:0000313" key="2">
    <source>
        <dbReference type="EMBL" id="KAF8910139.1"/>
    </source>
</evidence>
<reference evidence="2" key="1">
    <citation type="submission" date="2020-11" db="EMBL/GenBank/DDBJ databases">
        <authorList>
            <consortium name="DOE Joint Genome Institute"/>
            <person name="Ahrendt S."/>
            <person name="Riley R."/>
            <person name="Andreopoulos W."/>
            <person name="LaButti K."/>
            <person name="Pangilinan J."/>
            <person name="Ruiz-duenas F.J."/>
            <person name="Barrasa J.M."/>
            <person name="Sanchez-Garcia M."/>
            <person name="Camarero S."/>
            <person name="Miyauchi S."/>
            <person name="Serrano A."/>
            <person name="Linde D."/>
            <person name="Babiker R."/>
            <person name="Drula E."/>
            <person name="Ayuso-Fernandez I."/>
            <person name="Pacheco R."/>
            <person name="Padilla G."/>
            <person name="Ferreira P."/>
            <person name="Barriuso J."/>
            <person name="Kellner H."/>
            <person name="Castanera R."/>
            <person name="Alfaro M."/>
            <person name="Ramirez L."/>
            <person name="Pisabarro A.G."/>
            <person name="Kuo A."/>
            <person name="Tritt A."/>
            <person name="Lipzen A."/>
            <person name="He G."/>
            <person name="Yan M."/>
            <person name="Ng V."/>
            <person name="Cullen D."/>
            <person name="Martin F."/>
            <person name="Rosso M.-N."/>
            <person name="Henrissat B."/>
            <person name="Hibbett D."/>
            <person name="Martinez A.T."/>
            <person name="Grigoriev I.V."/>
        </authorList>
    </citation>
    <scope>NUCLEOTIDE SEQUENCE</scope>
    <source>
        <strain evidence="2">AH 44721</strain>
    </source>
</reference>
<dbReference type="AlphaFoldDB" id="A0A9P5NZI9"/>
<dbReference type="OrthoDB" id="2400485at2759"/>
<protein>
    <submittedName>
        <fullName evidence="2">Uncharacterized protein</fullName>
    </submittedName>
</protein>
<comment type="caution">
    <text evidence="2">The sequence shown here is derived from an EMBL/GenBank/DDBJ whole genome shotgun (WGS) entry which is preliminary data.</text>
</comment>
<keyword evidence="3" id="KW-1185">Reference proteome</keyword>
<accession>A0A9P5NZI9</accession>
<dbReference type="SUPFAM" id="SSF54427">
    <property type="entry name" value="NTF2-like"/>
    <property type="match status" value="1"/>
</dbReference>
<proteinExistence type="predicted"/>
<evidence type="ECO:0000256" key="1">
    <source>
        <dbReference type="SAM" id="MobiDB-lite"/>
    </source>
</evidence>
<dbReference type="EMBL" id="JADNYJ010000007">
    <property type="protein sequence ID" value="KAF8910139.1"/>
    <property type="molecule type" value="Genomic_DNA"/>
</dbReference>
<feature type="compositionally biased region" description="Polar residues" evidence="1">
    <location>
        <begin position="1"/>
        <end position="11"/>
    </location>
</feature>
<dbReference type="PANTHER" id="PTHR34213:SF2">
    <property type="entry name" value="NUCLEAR TRANSPORT FACTOR 2 (NTF2) FAMILY PROTEIN"/>
    <property type="match status" value="1"/>
</dbReference>
<dbReference type="InterPro" id="IPR032710">
    <property type="entry name" value="NTF2-like_dom_sf"/>
</dbReference>
<dbReference type="PANTHER" id="PTHR34213">
    <property type="entry name" value="NUCLEAR TRANSPORT FACTOR 2 (NTF2) FAMILY PROTEIN"/>
    <property type="match status" value="1"/>
</dbReference>
<evidence type="ECO:0000313" key="3">
    <source>
        <dbReference type="Proteomes" id="UP000724874"/>
    </source>
</evidence>
<feature type="region of interest" description="Disordered" evidence="1">
    <location>
        <begin position="1"/>
        <end position="22"/>
    </location>
</feature>
<name>A0A9P5NZI9_GYMJU</name>
<dbReference type="Proteomes" id="UP000724874">
    <property type="component" value="Unassembled WGS sequence"/>
</dbReference>
<gene>
    <name evidence="2" type="ORF">CPB84DRAFT_1764706</name>
</gene>
<dbReference type="Gene3D" id="3.10.450.50">
    <property type="match status" value="1"/>
</dbReference>
<organism evidence="2 3">
    <name type="scientific">Gymnopilus junonius</name>
    <name type="common">Spectacular rustgill mushroom</name>
    <name type="synonym">Gymnopilus spectabilis subsp. junonius</name>
    <dbReference type="NCBI Taxonomy" id="109634"/>
    <lineage>
        <taxon>Eukaryota</taxon>
        <taxon>Fungi</taxon>
        <taxon>Dikarya</taxon>
        <taxon>Basidiomycota</taxon>
        <taxon>Agaricomycotina</taxon>
        <taxon>Agaricomycetes</taxon>
        <taxon>Agaricomycetidae</taxon>
        <taxon>Agaricales</taxon>
        <taxon>Agaricineae</taxon>
        <taxon>Hymenogastraceae</taxon>
        <taxon>Gymnopilus</taxon>
    </lineage>
</organism>
<sequence>MTTDSSCNASGLNPEETKGRLPERRMHEHEAPIIVALQEMYTCKLKDTTFDIYQENAVFQDPIGIAHGVDSIRAQFTALSKLFPRADITKFRILENPVNVPTNEILIDQDVAYYRDPDASAPTKTINSLLTLTFNDHNKITSHVEEWDHKKSINGEDGFIGMINEARKKFTGKVIDTVVGKENKTEEKQQT</sequence>